<proteinExistence type="predicted"/>
<dbReference type="AlphaFoldDB" id="A0A6J4N4C6"/>
<accession>A0A6J4N4C6</accession>
<dbReference type="EMBL" id="CADCTZ010000996">
    <property type="protein sequence ID" value="CAA9374627.1"/>
    <property type="molecule type" value="Genomic_DNA"/>
</dbReference>
<reference evidence="1" key="1">
    <citation type="submission" date="2020-02" db="EMBL/GenBank/DDBJ databases">
        <authorList>
            <person name="Meier V. D."/>
        </authorList>
    </citation>
    <scope>NUCLEOTIDE SEQUENCE</scope>
    <source>
        <strain evidence="1">AVDCRST_MAG84</strain>
    </source>
</reference>
<name>A0A6J4N4C6_9CYAN</name>
<sequence>MFKHQPSALSFLQKRFLKLRVFSEYPDFPFFLNLAPLSRTGKMPIPQEMNFLVEQASCLFLNK</sequence>
<organism evidence="1">
    <name type="scientific">uncultured Microcoleus sp</name>
    <dbReference type="NCBI Taxonomy" id="259945"/>
    <lineage>
        <taxon>Bacteria</taxon>
        <taxon>Bacillati</taxon>
        <taxon>Cyanobacteriota</taxon>
        <taxon>Cyanophyceae</taxon>
        <taxon>Oscillatoriophycideae</taxon>
        <taxon>Oscillatoriales</taxon>
        <taxon>Microcoleaceae</taxon>
        <taxon>Microcoleus</taxon>
        <taxon>environmental samples</taxon>
    </lineage>
</organism>
<evidence type="ECO:0000313" key="1">
    <source>
        <dbReference type="EMBL" id="CAA9374627.1"/>
    </source>
</evidence>
<protein>
    <submittedName>
        <fullName evidence="1">Uncharacterized protein</fullName>
    </submittedName>
</protein>
<gene>
    <name evidence="1" type="ORF">AVDCRST_MAG84-4615</name>
</gene>